<dbReference type="AlphaFoldDB" id="A0A5N5HJ63"/>
<protein>
    <submittedName>
        <fullName evidence="2">SPT2-like protein</fullName>
    </submittedName>
</protein>
<reference evidence="2 3" key="1">
    <citation type="submission" date="2019-09" db="EMBL/GenBank/DDBJ databases">
        <authorList>
            <person name="Ou C."/>
        </authorList>
    </citation>
    <scope>NUCLEOTIDE SEQUENCE [LARGE SCALE GENOMIC DNA]</scope>
    <source>
        <strain evidence="2">S2</strain>
        <tissue evidence="2">Leaf</tissue>
    </source>
</reference>
<reference evidence="2 3" key="3">
    <citation type="submission" date="2019-11" db="EMBL/GenBank/DDBJ databases">
        <title>A de novo genome assembly of a pear dwarfing rootstock.</title>
        <authorList>
            <person name="Wang F."/>
            <person name="Wang J."/>
            <person name="Li S."/>
            <person name="Zhang Y."/>
            <person name="Fang M."/>
            <person name="Ma L."/>
            <person name="Zhao Y."/>
            <person name="Jiang S."/>
        </authorList>
    </citation>
    <scope>NUCLEOTIDE SEQUENCE [LARGE SCALE GENOMIC DNA]</scope>
    <source>
        <strain evidence="2">S2</strain>
        <tissue evidence="2">Leaf</tissue>
    </source>
</reference>
<dbReference type="EMBL" id="SMOL01000160">
    <property type="protein sequence ID" value="KAB2626172.1"/>
    <property type="molecule type" value="Genomic_DNA"/>
</dbReference>
<evidence type="ECO:0000313" key="3">
    <source>
        <dbReference type="Proteomes" id="UP000327157"/>
    </source>
</evidence>
<proteinExistence type="predicted"/>
<evidence type="ECO:0000313" key="2">
    <source>
        <dbReference type="EMBL" id="KAB2626172.1"/>
    </source>
</evidence>
<feature type="compositionally biased region" description="Basic residues" evidence="1">
    <location>
        <begin position="158"/>
        <end position="167"/>
    </location>
</feature>
<sequence length="167" mass="19697">MPKEVQRKYYVVDSDYANMSRFLAPYHKVRYHLRDFRGRGLEGRGIRIALLVSPHSLSLISEASRFSIGVVLERNFMYFAFVIVQFEREMQGYDKDDYGQLGDEYEDYEDDQDDEVYEEEEEDPKPTKEALAYLELRQRLKAQLRKKKSGSCLANSSNKKKNLPFDQ</sequence>
<organism evidence="2 3">
    <name type="scientific">Pyrus ussuriensis x Pyrus communis</name>
    <dbReference type="NCBI Taxonomy" id="2448454"/>
    <lineage>
        <taxon>Eukaryota</taxon>
        <taxon>Viridiplantae</taxon>
        <taxon>Streptophyta</taxon>
        <taxon>Embryophyta</taxon>
        <taxon>Tracheophyta</taxon>
        <taxon>Spermatophyta</taxon>
        <taxon>Magnoliopsida</taxon>
        <taxon>eudicotyledons</taxon>
        <taxon>Gunneridae</taxon>
        <taxon>Pentapetalae</taxon>
        <taxon>rosids</taxon>
        <taxon>fabids</taxon>
        <taxon>Rosales</taxon>
        <taxon>Rosaceae</taxon>
        <taxon>Amygdaloideae</taxon>
        <taxon>Maleae</taxon>
        <taxon>Pyrus</taxon>
    </lineage>
</organism>
<dbReference type="Proteomes" id="UP000327157">
    <property type="component" value="Chromosome 16"/>
</dbReference>
<comment type="caution">
    <text evidence="2">The sequence shown here is derived from an EMBL/GenBank/DDBJ whole genome shotgun (WGS) entry which is preliminary data.</text>
</comment>
<evidence type="ECO:0000256" key="1">
    <source>
        <dbReference type="SAM" id="MobiDB-lite"/>
    </source>
</evidence>
<feature type="region of interest" description="Disordered" evidence="1">
    <location>
        <begin position="145"/>
        <end position="167"/>
    </location>
</feature>
<keyword evidence="3" id="KW-1185">Reference proteome</keyword>
<reference evidence="3" key="2">
    <citation type="submission" date="2019-10" db="EMBL/GenBank/DDBJ databases">
        <title>A de novo genome assembly of a pear dwarfing rootstock.</title>
        <authorList>
            <person name="Wang F."/>
            <person name="Wang J."/>
            <person name="Li S."/>
            <person name="Zhang Y."/>
            <person name="Fang M."/>
            <person name="Ma L."/>
            <person name="Zhao Y."/>
            <person name="Jiang S."/>
        </authorList>
    </citation>
    <scope>NUCLEOTIDE SEQUENCE [LARGE SCALE GENOMIC DNA]</scope>
</reference>
<gene>
    <name evidence="2" type="ORF">D8674_017832</name>
</gene>
<feature type="compositionally biased region" description="Acidic residues" evidence="1">
    <location>
        <begin position="103"/>
        <end position="123"/>
    </location>
</feature>
<accession>A0A5N5HJ63</accession>
<feature type="region of interest" description="Disordered" evidence="1">
    <location>
        <begin position="95"/>
        <end position="128"/>
    </location>
</feature>
<name>A0A5N5HJ63_9ROSA</name>